<evidence type="ECO:0000313" key="8">
    <source>
        <dbReference type="Proteomes" id="UP000095705"/>
    </source>
</evidence>
<evidence type="ECO:0000256" key="6">
    <source>
        <dbReference type="ARBA" id="ARBA00023033"/>
    </source>
</evidence>
<dbReference type="PANTHER" id="PTHR46696">
    <property type="entry name" value="P450, PUTATIVE (EUROFUNG)-RELATED"/>
    <property type="match status" value="1"/>
</dbReference>
<name>A0A1E5PMY1_9ACTN</name>
<dbReference type="AlphaFoldDB" id="A0A1E5PMY1"/>
<evidence type="ECO:0000256" key="4">
    <source>
        <dbReference type="ARBA" id="ARBA00023002"/>
    </source>
</evidence>
<dbReference type="Proteomes" id="UP000095705">
    <property type="component" value="Unassembled WGS sequence"/>
</dbReference>
<dbReference type="STRING" id="36818.BGK67_05620"/>
<dbReference type="PANTHER" id="PTHR46696:SF1">
    <property type="entry name" value="CYTOCHROME P450 YJIB-RELATED"/>
    <property type="match status" value="1"/>
</dbReference>
<keyword evidence="3" id="KW-0479">Metal-binding</keyword>
<comment type="similarity">
    <text evidence="1">Belongs to the cytochrome P450 family.</text>
</comment>
<dbReference type="RefSeq" id="WP_069919041.1">
    <property type="nucleotide sequence ID" value="NZ_MEHK01000001.1"/>
</dbReference>
<dbReference type="GO" id="GO:0016705">
    <property type="term" value="F:oxidoreductase activity, acting on paired donors, with incorporation or reduction of molecular oxygen"/>
    <property type="evidence" value="ECO:0007669"/>
    <property type="project" value="InterPro"/>
</dbReference>
<dbReference type="FunFam" id="1.10.630.10:FF:000018">
    <property type="entry name" value="Cytochrome P450 monooxygenase"/>
    <property type="match status" value="1"/>
</dbReference>
<dbReference type="InterPro" id="IPR036396">
    <property type="entry name" value="Cyt_P450_sf"/>
</dbReference>
<keyword evidence="8" id="KW-1185">Reference proteome</keyword>
<dbReference type="PRINTS" id="PR00359">
    <property type="entry name" value="BP450"/>
</dbReference>
<evidence type="ECO:0000256" key="3">
    <source>
        <dbReference type="ARBA" id="ARBA00022723"/>
    </source>
</evidence>
<evidence type="ECO:0000313" key="7">
    <source>
        <dbReference type="EMBL" id="OEJ30894.1"/>
    </source>
</evidence>
<dbReference type="InterPro" id="IPR002397">
    <property type="entry name" value="Cyt_P450_B"/>
</dbReference>
<sequence>MTLNAAPTALPQPFGHGFPADPHAVYARLRAMGSVHRVALPDGSPVWLVTREADVRRGLADPRLSVDKRHSGTGFKGFALPPALDANLLNIDAEDHLRLRRLVSQGFTPRHVEALRGSVQAAVDAGVERLAERLAAEGRADVVEELARPLPLTVIGELLAVPEAEREAFSGWVAAMLTPASREELASAIGAVHGFLLDLVARRRARPGDDILSDLIAARDDEDRLSENELVSLAFLLLMAGSENVQHLLGNGLLTLLTHPRELAALRARPELLPQAVEELLRHSHANHTAIRRFPTEPVDIGGVRIPAGDTVLFSLAAAHRDPARYPAPDRFDLDREDKAHLALGHGLHYCLGAPLARMQVSAALGTLLRRLPSLRLACAAEEVPWTTTFRFHAVRELPVAVSADGAVTHRPGTAPDR</sequence>
<evidence type="ECO:0000256" key="2">
    <source>
        <dbReference type="ARBA" id="ARBA00022617"/>
    </source>
</evidence>
<dbReference type="GO" id="GO:0004497">
    <property type="term" value="F:monooxygenase activity"/>
    <property type="evidence" value="ECO:0007669"/>
    <property type="project" value="UniProtKB-KW"/>
</dbReference>
<proteinExistence type="inferred from homology"/>
<accession>A0A1E5PMY1</accession>
<organism evidence="7 8">
    <name type="scientific">Streptomyces subrutilus</name>
    <dbReference type="NCBI Taxonomy" id="36818"/>
    <lineage>
        <taxon>Bacteria</taxon>
        <taxon>Bacillati</taxon>
        <taxon>Actinomycetota</taxon>
        <taxon>Actinomycetes</taxon>
        <taxon>Kitasatosporales</taxon>
        <taxon>Streptomycetaceae</taxon>
        <taxon>Streptomyces</taxon>
    </lineage>
</organism>
<gene>
    <name evidence="7" type="ORF">BGK67_05620</name>
</gene>
<dbReference type="SUPFAM" id="SSF48264">
    <property type="entry name" value="Cytochrome P450"/>
    <property type="match status" value="1"/>
</dbReference>
<reference evidence="7 8" key="1">
    <citation type="submission" date="2016-08" db="EMBL/GenBank/DDBJ databases">
        <title>The complete genome of Streptomyces subrutilus 10-1-1.</title>
        <authorList>
            <person name="Chen X."/>
        </authorList>
    </citation>
    <scope>NUCLEOTIDE SEQUENCE [LARGE SCALE GENOMIC DNA]</scope>
    <source>
        <strain evidence="7 8">10-1-1</strain>
    </source>
</reference>
<keyword evidence="4" id="KW-0560">Oxidoreductase</keyword>
<keyword evidence="5" id="KW-0408">Iron</keyword>
<protein>
    <submittedName>
        <fullName evidence="7">Cytochrome</fullName>
    </submittedName>
</protein>
<dbReference type="Gene3D" id="1.10.630.10">
    <property type="entry name" value="Cytochrome P450"/>
    <property type="match status" value="1"/>
</dbReference>
<dbReference type="GO" id="GO:0020037">
    <property type="term" value="F:heme binding"/>
    <property type="evidence" value="ECO:0007669"/>
    <property type="project" value="InterPro"/>
</dbReference>
<dbReference type="InterPro" id="IPR001128">
    <property type="entry name" value="Cyt_P450"/>
</dbReference>
<evidence type="ECO:0000256" key="5">
    <source>
        <dbReference type="ARBA" id="ARBA00023004"/>
    </source>
</evidence>
<keyword evidence="6" id="KW-0503">Monooxygenase</keyword>
<evidence type="ECO:0000256" key="1">
    <source>
        <dbReference type="ARBA" id="ARBA00010617"/>
    </source>
</evidence>
<comment type="caution">
    <text evidence="7">The sequence shown here is derived from an EMBL/GenBank/DDBJ whole genome shotgun (WGS) entry which is preliminary data.</text>
</comment>
<dbReference type="EMBL" id="MEHK01000001">
    <property type="protein sequence ID" value="OEJ30894.1"/>
    <property type="molecule type" value="Genomic_DNA"/>
</dbReference>
<dbReference type="Pfam" id="PF00067">
    <property type="entry name" value="p450"/>
    <property type="match status" value="1"/>
</dbReference>
<keyword evidence="2" id="KW-0349">Heme</keyword>
<dbReference type="CDD" id="cd11029">
    <property type="entry name" value="CYP107-like"/>
    <property type="match status" value="1"/>
</dbReference>
<dbReference type="GO" id="GO:0005506">
    <property type="term" value="F:iron ion binding"/>
    <property type="evidence" value="ECO:0007669"/>
    <property type="project" value="InterPro"/>
</dbReference>
<dbReference type="OrthoDB" id="5500002at2"/>